<evidence type="ECO:0000313" key="2">
    <source>
        <dbReference type="EMBL" id="RAK00412.1"/>
    </source>
</evidence>
<dbReference type="OrthoDB" id="1114561at2"/>
<sequence>MKKTLLLICCSFSVLLSKAQDSTSTKPQVVATPMETGSENKGKFTFSGYIDTYYSGNFNNPRSSSNLGAAGTARVFDQRSGQILLGLIQTKIGYSTDKVDAVLDLTFGPNADLGNYGNVIGPLGGGGTSLAAIKQAYINWKVSDKFAVMAGQFGTHIGYEVIDAPVNYNYSLSNLFNNGPFYHTGVKGTYAFSDRASLMLGVVNNVDSWKDNNKAKGIIGQLFFSPAAGWNVYLNGIVSNEANPDTATLAQVKGMYSVFDLATTYQITERFYLGLNAAMGSQKKDLQGSYPLKEGTSKWGGVAVYTNYALTSKFGLGARYEYFDNSDGARGLRNSFGEGTSVNSITVTGNITAADGNLLIKPEFRLDSYAKPSTGGAEAQQFEDSEGNYTKSSQATLGLALIYKF</sequence>
<dbReference type="AlphaFoldDB" id="A0A327X2H1"/>
<evidence type="ECO:0000313" key="3">
    <source>
        <dbReference type="Proteomes" id="UP000248790"/>
    </source>
</evidence>
<organism evidence="2 3">
    <name type="scientific">Larkinella arboricola</name>
    <dbReference type="NCBI Taxonomy" id="643671"/>
    <lineage>
        <taxon>Bacteria</taxon>
        <taxon>Pseudomonadati</taxon>
        <taxon>Bacteroidota</taxon>
        <taxon>Cytophagia</taxon>
        <taxon>Cytophagales</taxon>
        <taxon>Spirosomataceae</taxon>
        <taxon>Larkinella</taxon>
    </lineage>
</organism>
<gene>
    <name evidence="2" type="ORF">LX87_02114</name>
</gene>
<reference evidence="2 3" key="1">
    <citation type="submission" date="2018-06" db="EMBL/GenBank/DDBJ databases">
        <title>Genomic Encyclopedia of Archaeal and Bacterial Type Strains, Phase II (KMG-II): from individual species to whole genera.</title>
        <authorList>
            <person name="Goeker M."/>
        </authorList>
    </citation>
    <scope>NUCLEOTIDE SEQUENCE [LARGE SCALE GENOMIC DNA]</scope>
    <source>
        <strain evidence="2 3">DSM 21851</strain>
    </source>
</reference>
<comment type="caution">
    <text evidence="2">The sequence shown here is derived from an EMBL/GenBank/DDBJ whole genome shotgun (WGS) entry which is preliminary data.</text>
</comment>
<dbReference type="SUPFAM" id="SSF56935">
    <property type="entry name" value="Porins"/>
    <property type="match status" value="1"/>
</dbReference>
<name>A0A327X2H1_LARAB</name>
<accession>A0A327X2H1</accession>
<dbReference type="Pfam" id="PF07642">
    <property type="entry name" value="BBP2"/>
    <property type="match status" value="1"/>
</dbReference>
<dbReference type="Gene3D" id="2.40.160.10">
    <property type="entry name" value="Porin"/>
    <property type="match status" value="1"/>
</dbReference>
<dbReference type="Proteomes" id="UP000248790">
    <property type="component" value="Unassembled WGS sequence"/>
</dbReference>
<protein>
    <submittedName>
        <fullName evidence="2">Putative OmpL-like beta-barrel porin-2</fullName>
    </submittedName>
</protein>
<dbReference type="InterPro" id="IPR011486">
    <property type="entry name" value="BBP2"/>
</dbReference>
<dbReference type="RefSeq" id="WP_111628362.1">
    <property type="nucleotide sequence ID" value="NZ_QLMC01000002.1"/>
</dbReference>
<feature type="chain" id="PRO_5016300602" evidence="1">
    <location>
        <begin position="20"/>
        <end position="405"/>
    </location>
</feature>
<proteinExistence type="predicted"/>
<keyword evidence="1" id="KW-0732">Signal</keyword>
<dbReference type="InterPro" id="IPR023614">
    <property type="entry name" value="Porin_dom_sf"/>
</dbReference>
<keyword evidence="3" id="KW-1185">Reference proteome</keyword>
<dbReference type="EMBL" id="QLMC01000002">
    <property type="protein sequence ID" value="RAK00412.1"/>
    <property type="molecule type" value="Genomic_DNA"/>
</dbReference>
<feature type="signal peptide" evidence="1">
    <location>
        <begin position="1"/>
        <end position="19"/>
    </location>
</feature>
<evidence type="ECO:0000256" key="1">
    <source>
        <dbReference type="SAM" id="SignalP"/>
    </source>
</evidence>